<evidence type="ECO:0000313" key="3">
    <source>
        <dbReference type="EMBL" id="QLJ53341.1"/>
    </source>
</evidence>
<proteinExistence type="predicted"/>
<feature type="transmembrane region" description="Helical" evidence="1">
    <location>
        <begin position="220"/>
        <end position="241"/>
    </location>
</feature>
<dbReference type="KEGG" id="flt:Sv326_1166"/>
<dbReference type="Proteomes" id="UP000510821">
    <property type="component" value="Chromosome"/>
</dbReference>
<evidence type="ECO:0000256" key="1">
    <source>
        <dbReference type="SAM" id="Phobius"/>
    </source>
</evidence>
<accession>A0A7D6BTE6</accession>
<feature type="transmembrane region" description="Helical" evidence="1">
    <location>
        <begin position="117"/>
        <end position="145"/>
    </location>
</feature>
<name>A0A7D6BTE6_FERL1</name>
<feature type="transmembrane region" description="Helical" evidence="1">
    <location>
        <begin position="165"/>
        <end position="191"/>
    </location>
</feature>
<evidence type="ECO:0000313" key="4">
    <source>
        <dbReference type="Proteomes" id="UP000510821"/>
    </source>
</evidence>
<protein>
    <recommendedName>
        <fullName evidence="2">DUF7847 domain-containing protein</fullName>
    </recommendedName>
</protein>
<sequence length="278" mass="30174">MVDVFRIITEAYELYRENWRSVVTAFGVVFVITLAFGIINLFAQLPGNFICGEDSPFETQNALLILIFCISPVILQMILGIVDRLLGVLIAMAVITPMDEMATGKPISNWMGHFSRQIVNAVLVILARLVVTLVSFAPLIAAILLNLSALIALRQSQNFGLLLGGGLIIILLACAVSIAAFIILDFLLLFLEMEMVLGGGSVLNAAARSAKLVYANRGDVVVYSLLWFVIGIGVAIATFIIACTICLLPLAWLIPAFVVQPIQLLSGIILWRRLKDSG</sequence>
<feature type="domain" description="DUF7847" evidence="2">
    <location>
        <begin position="19"/>
        <end position="245"/>
    </location>
</feature>
<gene>
    <name evidence="3" type="ORF">Sv326_1166</name>
</gene>
<dbReference type="InterPro" id="IPR057169">
    <property type="entry name" value="DUF7847"/>
</dbReference>
<dbReference type="EMBL" id="CP058998">
    <property type="protein sequence ID" value="QLJ53341.1"/>
    <property type="molecule type" value="Genomic_DNA"/>
</dbReference>
<keyword evidence="1" id="KW-0472">Membrane</keyword>
<keyword evidence="1" id="KW-0812">Transmembrane</keyword>
<feature type="transmembrane region" description="Helical" evidence="1">
    <location>
        <begin position="63"/>
        <end position="96"/>
    </location>
</feature>
<evidence type="ECO:0000259" key="2">
    <source>
        <dbReference type="Pfam" id="PF25231"/>
    </source>
</evidence>
<reference evidence="4" key="1">
    <citation type="submission" date="2020-07" db="EMBL/GenBank/DDBJ databases">
        <title>Metabolic diversity and evolutionary history of the archaeal phylum ###Micrarchaeota### uncovered from a freshwater lake metagenome.</title>
        <authorList>
            <person name="Kadnikov V.V."/>
            <person name="Savvichev A.S."/>
            <person name="Mardanov A.V."/>
            <person name="Beletsky A.V."/>
            <person name="Chupakov A.V."/>
            <person name="Kokryatskaya N.M."/>
            <person name="Pimenov N.V."/>
            <person name="Ravin N.V."/>
        </authorList>
    </citation>
    <scope>NUCLEOTIDE SEQUENCE [LARGE SCALE GENOMIC DNA]</scope>
</reference>
<feature type="transmembrane region" description="Helical" evidence="1">
    <location>
        <begin position="247"/>
        <end position="271"/>
    </location>
</feature>
<organism evidence="3 4">
    <name type="scientific">Fermentimicrarchaeum limneticum</name>
    <dbReference type="NCBI Taxonomy" id="2795018"/>
    <lineage>
        <taxon>Archaea</taxon>
        <taxon>Candidatus Micrarchaeota</taxon>
        <taxon>Candidatus Fermentimicrarchaeales</taxon>
        <taxon>Candidatus Fermentimicrarchaeaceae</taxon>
        <taxon>Candidatus Fermentimicrarchaeum</taxon>
    </lineage>
</organism>
<keyword evidence="1" id="KW-1133">Transmembrane helix</keyword>
<dbReference type="Pfam" id="PF25231">
    <property type="entry name" value="DUF7847"/>
    <property type="match status" value="1"/>
</dbReference>
<dbReference type="AlphaFoldDB" id="A0A7D6BTE6"/>
<feature type="transmembrane region" description="Helical" evidence="1">
    <location>
        <begin position="21"/>
        <end position="43"/>
    </location>
</feature>